<feature type="domain" description="Glycine zipper 2TM" evidence="4">
    <location>
        <begin position="78"/>
        <end position="116"/>
    </location>
</feature>
<evidence type="ECO:0000313" key="5">
    <source>
        <dbReference type="EMBL" id="TCV82904.1"/>
    </source>
</evidence>
<evidence type="ECO:0000259" key="4">
    <source>
        <dbReference type="Pfam" id="PF05433"/>
    </source>
</evidence>
<name>A0A4R3XYK5_9PROT</name>
<comment type="caution">
    <text evidence="5">The sequence shown here is derived from an EMBL/GenBank/DDBJ whole genome shotgun (WGS) entry which is preliminary data.</text>
</comment>
<keyword evidence="2" id="KW-0472">Membrane</keyword>
<dbReference type="GO" id="GO:0019867">
    <property type="term" value="C:outer membrane"/>
    <property type="evidence" value="ECO:0007669"/>
    <property type="project" value="InterPro"/>
</dbReference>
<keyword evidence="6" id="KW-1185">Reference proteome</keyword>
<dbReference type="PANTHER" id="PTHR35603:SF2">
    <property type="entry name" value="OUTER MEMBRANE LIPOPROTEIN"/>
    <property type="match status" value="1"/>
</dbReference>
<feature type="chain" id="PRO_5020609037" evidence="3">
    <location>
        <begin position="26"/>
        <end position="195"/>
    </location>
</feature>
<dbReference type="PANTHER" id="PTHR35603">
    <property type="match status" value="1"/>
</dbReference>
<evidence type="ECO:0000313" key="6">
    <source>
        <dbReference type="Proteomes" id="UP000295367"/>
    </source>
</evidence>
<dbReference type="Proteomes" id="UP000295367">
    <property type="component" value="Unassembled WGS sequence"/>
</dbReference>
<reference evidence="5 6" key="1">
    <citation type="submission" date="2019-03" db="EMBL/GenBank/DDBJ databases">
        <title>Genomic Encyclopedia of Type Strains, Phase IV (KMG-IV): sequencing the most valuable type-strain genomes for metagenomic binning, comparative biology and taxonomic classification.</title>
        <authorList>
            <person name="Goeker M."/>
        </authorList>
    </citation>
    <scope>NUCLEOTIDE SEQUENCE [LARGE SCALE GENOMIC DNA]</scope>
    <source>
        <strain evidence="5 6">DSM 100309</strain>
    </source>
</reference>
<dbReference type="RefSeq" id="WP_165923004.1">
    <property type="nucleotide sequence ID" value="NZ_BHVT01000035.1"/>
</dbReference>
<comment type="subcellular location">
    <subcellularLocation>
        <location evidence="1">Membrane</location>
    </subcellularLocation>
</comment>
<sequence>MNNSQFKRTLISLSLLAAVSTPAFAEHYDDYARVRSATPEYERVNTPRQECTNEYIPGADRRYQRSSSDRNPSYVGPLLGGVTGALIGSQIGQGRGNTAATAVAAIAGTVIGGNMQNNRRHDNDEYDDDRYRGREVSRCRTVDNWENRLTGYRVEYEYAGRTYTTVMPDEPGRKLPVRVSVVPAVGDFARNGSKW</sequence>
<protein>
    <submittedName>
        <fullName evidence="5">Uncharacterized protein YcfJ</fullName>
    </submittedName>
</protein>
<feature type="signal peptide" evidence="3">
    <location>
        <begin position="1"/>
        <end position="25"/>
    </location>
</feature>
<dbReference type="EMBL" id="SMCO01000018">
    <property type="protein sequence ID" value="TCV82904.1"/>
    <property type="molecule type" value="Genomic_DNA"/>
</dbReference>
<dbReference type="Pfam" id="PF05433">
    <property type="entry name" value="Rick_17kDa_Anti"/>
    <property type="match status" value="1"/>
</dbReference>
<evidence type="ECO:0000256" key="2">
    <source>
        <dbReference type="ARBA" id="ARBA00023136"/>
    </source>
</evidence>
<gene>
    <name evidence="5" type="ORF">EDC63_11833</name>
</gene>
<dbReference type="AlphaFoldDB" id="A0A4R3XYK5"/>
<organism evidence="5 6">
    <name type="scientific">Sulfurirhabdus autotrophica</name>
    <dbReference type="NCBI Taxonomy" id="1706046"/>
    <lineage>
        <taxon>Bacteria</taxon>
        <taxon>Pseudomonadati</taxon>
        <taxon>Pseudomonadota</taxon>
        <taxon>Betaproteobacteria</taxon>
        <taxon>Nitrosomonadales</taxon>
        <taxon>Sulfuricellaceae</taxon>
        <taxon>Sulfurirhabdus</taxon>
    </lineage>
</organism>
<proteinExistence type="predicted"/>
<keyword evidence="3" id="KW-0732">Signal</keyword>
<evidence type="ECO:0000256" key="1">
    <source>
        <dbReference type="ARBA" id="ARBA00004370"/>
    </source>
</evidence>
<accession>A0A4R3XYK5</accession>
<dbReference type="InterPro" id="IPR051407">
    <property type="entry name" value="Bact_OM_lipoprot/Surf_antigen"/>
</dbReference>
<evidence type="ECO:0000256" key="3">
    <source>
        <dbReference type="SAM" id="SignalP"/>
    </source>
</evidence>
<dbReference type="InterPro" id="IPR008816">
    <property type="entry name" value="Gly_zipper_2TM_dom"/>
</dbReference>